<organism evidence="7 8">
    <name type="scientific">Comamonas serinivorans</name>
    <dbReference type="NCBI Taxonomy" id="1082851"/>
    <lineage>
        <taxon>Bacteria</taxon>
        <taxon>Pseudomonadati</taxon>
        <taxon>Pseudomonadota</taxon>
        <taxon>Betaproteobacteria</taxon>
        <taxon>Burkholderiales</taxon>
        <taxon>Comamonadaceae</taxon>
        <taxon>Comamonas</taxon>
    </lineage>
</organism>
<dbReference type="InterPro" id="IPR058163">
    <property type="entry name" value="LysR-type_TF_proteobact-type"/>
</dbReference>
<reference evidence="7 8" key="1">
    <citation type="submission" date="2017-05" db="EMBL/GenBank/DDBJ databases">
        <authorList>
            <person name="Song R."/>
            <person name="Chenine A.L."/>
            <person name="Ruprecht R.M."/>
        </authorList>
    </citation>
    <scope>NUCLEOTIDE SEQUENCE [LARGE SCALE GENOMIC DNA]</scope>
    <source>
        <strain evidence="7 8">DSM 26136</strain>
    </source>
</reference>
<dbReference type="Gene3D" id="1.10.10.10">
    <property type="entry name" value="Winged helix-like DNA-binding domain superfamily/Winged helix DNA-binding domain"/>
    <property type="match status" value="1"/>
</dbReference>
<comment type="similarity">
    <text evidence="1">Belongs to the LysR transcriptional regulatory family.</text>
</comment>
<proteinExistence type="inferred from homology"/>
<feature type="domain" description="HTH lysR-type" evidence="6">
    <location>
        <begin position="52"/>
        <end position="104"/>
    </location>
</feature>
<dbReference type="RefSeq" id="WP_087283417.1">
    <property type="nucleotide sequence ID" value="NZ_CP021455.1"/>
</dbReference>
<dbReference type="OrthoDB" id="8993884at2"/>
<dbReference type="Pfam" id="PF03466">
    <property type="entry name" value="LysR_substrate"/>
    <property type="match status" value="1"/>
</dbReference>
<feature type="region of interest" description="Disordered" evidence="5">
    <location>
        <begin position="1"/>
        <end position="40"/>
    </location>
</feature>
<accession>A0A1Y0ERR0</accession>
<dbReference type="InterPro" id="IPR036388">
    <property type="entry name" value="WH-like_DNA-bd_sf"/>
</dbReference>
<evidence type="ECO:0000256" key="1">
    <source>
        <dbReference type="ARBA" id="ARBA00009437"/>
    </source>
</evidence>
<dbReference type="InterPro" id="IPR000847">
    <property type="entry name" value="LysR_HTH_N"/>
</dbReference>
<evidence type="ECO:0000256" key="4">
    <source>
        <dbReference type="ARBA" id="ARBA00023163"/>
    </source>
</evidence>
<keyword evidence="2" id="KW-0805">Transcription regulation</keyword>
<name>A0A1Y0ERR0_9BURK</name>
<keyword evidence="3" id="KW-0238">DNA-binding</keyword>
<evidence type="ECO:0000259" key="6">
    <source>
        <dbReference type="PROSITE" id="PS50931"/>
    </source>
</evidence>
<dbReference type="SUPFAM" id="SSF46785">
    <property type="entry name" value="Winged helix' DNA-binding domain"/>
    <property type="match status" value="1"/>
</dbReference>
<dbReference type="PANTHER" id="PTHR30537">
    <property type="entry name" value="HTH-TYPE TRANSCRIPTIONAL REGULATOR"/>
    <property type="match status" value="1"/>
</dbReference>
<dbReference type="PROSITE" id="PS50931">
    <property type="entry name" value="HTH_LYSR"/>
    <property type="match status" value="1"/>
</dbReference>
<protein>
    <submittedName>
        <fullName evidence="7">LysR family transcriptional regulator</fullName>
    </submittedName>
</protein>
<dbReference type="PANTHER" id="PTHR30537:SF71">
    <property type="entry name" value="TRANSCRIPTIONAL REGULATORY PROTEIN"/>
    <property type="match status" value="1"/>
</dbReference>
<sequence length="353" mass="38757">MGTNEPAASGHTTGHVPDPTPRQVPSRPLGPHRPRALPGAGDELRVNRAAELSVFVRVAELGSFSAAAQGFEMTPSAVSKIVARLEQRLGVRLLQRSTRQLQLTPEGRELLAGAKRVLGELNDLEHALGAQAQPQGLVRLNTSSSTGQRLVVPLMPRLMAEFPRLRFDLSFTDHVVDLIEAQADIAIRWGRLPASDLVARRLGQTQQVLVASPAYLAAHGVPRQPSDLAAHVRIGWNYPRAMPHWPLRVAAKRLTLPIGEQLRVNDGEVMRHLALAGAGVARLSLYHAWDDLRHGRLRVLLQHANPGDLEPIHAVYPGRPDQLPPRTRAVLDFLQAHVDLRHAETVPPDWCES</sequence>
<evidence type="ECO:0000256" key="2">
    <source>
        <dbReference type="ARBA" id="ARBA00023015"/>
    </source>
</evidence>
<dbReference type="InterPro" id="IPR036390">
    <property type="entry name" value="WH_DNA-bd_sf"/>
</dbReference>
<dbReference type="FunFam" id="1.10.10.10:FF:000001">
    <property type="entry name" value="LysR family transcriptional regulator"/>
    <property type="match status" value="1"/>
</dbReference>
<dbReference type="GO" id="GO:0006351">
    <property type="term" value="P:DNA-templated transcription"/>
    <property type="evidence" value="ECO:0007669"/>
    <property type="project" value="TreeGrafter"/>
</dbReference>
<evidence type="ECO:0000313" key="8">
    <source>
        <dbReference type="Proteomes" id="UP000196138"/>
    </source>
</evidence>
<evidence type="ECO:0000313" key="7">
    <source>
        <dbReference type="EMBL" id="ARU06355.1"/>
    </source>
</evidence>
<dbReference type="InterPro" id="IPR005119">
    <property type="entry name" value="LysR_subst-bd"/>
</dbReference>
<evidence type="ECO:0000256" key="5">
    <source>
        <dbReference type="SAM" id="MobiDB-lite"/>
    </source>
</evidence>
<dbReference type="KEGG" id="cser:CCO03_18305"/>
<dbReference type="AlphaFoldDB" id="A0A1Y0ERR0"/>
<dbReference type="EMBL" id="CP021455">
    <property type="protein sequence ID" value="ARU06355.1"/>
    <property type="molecule type" value="Genomic_DNA"/>
</dbReference>
<evidence type="ECO:0000256" key="3">
    <source>
        <dbReference type="ARBA" id="ARBA00023125"/>
    </source>
</evidence>
<gene>
    <name evidence="7" type="ORF">CCO03_18305</name>
</gene>
<keyword evidence="8" id="KW-1185">Reference proteome</keyword>
<dbReference type="Proteomes" id="UP000196138">
    <property type="component" value="Chromosome"/>
</dbReference>
<dbReference type="GO" id="GO:0003700">
    <property type="term" value="F:DNA-binding transcription factor activity"/>
    <property type="evidence" value="ECO:0007669"/>
    <property type="project" value="InterPro"/>
</dbReference>
<dbReference type="Gene3D" id="3.40.190.290">
    <property type="match status" value="1"/>
</dbReference>
<dbReference type="Pfam" id="PF00126">
    <property type="entry name" value="HTH_1"/>
    <property type="match status" value="1"/>
</dbReference>
<dbReference type="SUPFAM" id="SSF53850">
    <property type="entry name" value="Periplasmic binding protein-like II"/>
    <property type="match status" value="1"/>
</dbReference>
<dbReference type="GO" id="GO:0043565">
    <property type="term" value="F:sequence-specific DNA binding"/>
    <property type="evidence" value="ECO:0007669"/>
    <property type="project" value="TreeGrafter"/>
</dbReference>
<keyword evidence="4" id="KW-0804">Transcription</keyword>